<proteinExistence type="predicted"/>
<accession>A0ABS4J5J8</accession>
<dbReference type="InterPro" id="IPR020449">
    <property type="entry name" value="Tscrpt_reg_AraC-type_HTH"/>
</dbReference>
<evidence type="ECO:0000256" key="3">
    <source>
        <dbReference type="ARBA" id="ARBA00023163"/>
    </source>
</evidence>
<dbReference type="EMBL" id="JAGGLB010000026">
    <property type="protein sequence ID" value="MBP1994531.1"/>
    <property type="molecule type" value="Genomic_DNA"/>
</dbReference>
<dbReference type="SMART" id="SM00342">
    <property type="entry name" value="HTH_ARAC"/>
    <property type="match status" value="1"/>
</dbReference>
<dbReference type="PROSITE" id="PS00041">
    <property type="entry name" value="HTH_ARAC_FAMILY_1"/>
    <property type="match status" value="1"/>
</dbReference>
<sequence length="549" mass="62992">MHNILMIDDEPIIVDSLYRLLSELKEPALQVWKAYSAQEGLLVMEQNRIDVLVTDVRMPGMSGLELCSLVRSQWPGCKVIFLSGYSEFEYLQTALRQDAFDYLLKPIDDETVVEAIRKVILQINKETQEEDEVSRAGEQLHKAHDLLKRDFMNHLLQEKALTMERVHEQIQTLQLPVSPDGRLILMIGRVDRWPNGYAAREKLLLHYAIGNIVEEYIGQACKFVSHTEGRHLTWILQSGGPGRHGSTGDLLQLHGHLTKMLGQIQASIQQFLKLSCSFVVSGPEIDWLQLQQTYVSLCDLLQRGIGLDADIILVDKAEALLAHHHHETELLQQEAKRNVYQLVHLLEAGEQDSFHELLARFFHSVQSSVFLDYGLQAEIFSHLSSMFLSYMNARRITQTVGLQMDFEFLFSFSKHSDWFALEESFSQLAKLLFSSTEVGLKEQKKEIVEKVDAYINKSLHQNISLELLAKHIHLSQSYLSRLYHTEKGCSISDRIKDLRLARAKELLLEDGLKIKEVAAQLGFDNVPYFTKFFKKHVGVTPQDYRQSHK</sequence>
<dbReference type="InterPro" id="IPR018060">
    <property type="entry name" value="HTH_AraC"/>
</dbReference>
<feature type="modified residue" description="4-aspartylphosphate" evidence="4">
    <location>
        <position position="55"/>
    </location>
</feature>
<dbReference type="SMART" id="SM00448">
    <property type="entry name" value="REC"/>
    <property type="match status" value="1"/>
</dbReference>
<keyword evidence="1" id="KW-0805">Transcription regulation</keyword>
<keyword evidence="2" id="KW-0238">DNA-binding</keyword>
<dbReference type="RefSeq" id="WP_209976376.1">
    <property type="nucleotide sequence ID" value="NZ_JAGGLB010000026.1"/>
</dbReference>
<evidence type="ECO:0000313" key="7">
    <source>
        <dbReference type="EMBL" id="MBP1994531.1"/>
    </source>
</evidence>
<feature type="domain" description="Response regulatory" evidence="6">
    <location>
        <begin position="3"/>
        <end position="120"/>
    </location>
</feature>
<keyword evidence="8" id="KW-1185">Reference proteome</keyword>
<name>A0ABS4J5J8_9BACL</name>
<evidence type="ECO:0000313" key="8">
    <source>
        <dbReference type="Proteomes" id="UP001519287"/>
    </source>
</evidence>
<keyword evidence="3" id="KW-0804">Transcription</keyword>
<dbReference type="InterPro" id="IPR018062">
    <property type="entry name" value="HTH_AraC-typ_CS"/>
</dbReference>
<dbReference type="Pfam" id="PF12833">
    <property type="entry name" value="HTH_18"/>
    <property type="match status" value="1"/>
</dbReference>
<dbReference type="InterPro" id="IPR011006">
    <property type="entry name" value="CheY-like_superfamily"/>
</dbReference>
<reference evidence="7 8" key="1">
    <citation type="submission" date="2021-03" db="EMBL/GenBank/DDBJ databases">
        <title>Genomic Encyclopedia of Type Strains, Phase IV (KMG-IV): sequencing the most valuable type-strain genomes for metagenomic binning, comparative biology and taxonomic classification.</title>
        <authorList>
            <person name="Goeker M."/>
        </authorList>
    </citation>
    <scope>NUCLEOTIDE SEQUENCE [LARGE SCALE GENOMIC DNA]</scope>
    <source>
        <strain evidence="7 8">DSM 26048</strain>
    </source>
</reference>
<dbReference type="PROSITE" id="PS01124">
    <property type="entry name" value="HTH_ARAC_FAMILY_2"/>
    <property type="match status" value="1"/>
</dbReference>
<dbReference type="Pfam" id="PF00072">
    <property type="entry name" value="Response_reg"/>
    <property type="match status" value="1"/>
</dbReference>
<dbReference type="PRINTS" id="PR00032">
    <property type="entry name" value="HTHARAC"/>
</dbReference>
<keyword evidence="4" id="KW-0597">Phosphoprotein</keyword>
<evidence type="ECO:0000259" key="5">
    <source>
        <dbReference type="PROSITE" id="PS01124"/>
    </source>
</evidence>
<dbReference type="PROSITE" id="PS50110">
    <property type="entry name" value="RESPONSE_REGULATORY"/>
    <property type="match status" value="1"/>
</dbReference>
<dbReference type="CDD" id="cd17536">
    <property type="entry name" value="REC_YesN-like"/>
    <property type="match status" value="1"/>
</dbReference>
<evidence type="ECO:0000259" key="6">
    <source>
        <dbReference type="PROSITE" id="PS50110"/>
    </source>
</evidence>
<dbReference type="Gene3D" id="1.10.10.60">
    <property type="entry name" value="Homeodomain-like"/>
    <property type="match status" value="2"/>
</dbReference>
<evidence type="ECO:0000256" key="1">
    <source>
        <dbReference type="ARBA" id="ARBA00023015"/>
    </source>
</evidence>
<comment type="caution">
    <text evidence="7">The sequence shown here is derived from an EMBL/GenBank/DDBJ whole genome shotgun (WGS) entry which is preliminary data.</text>
</comment>
<protein>
    <submittedName>
        <fullName evidence="7">Two-component system response regulator YesN</fullName>
    </submittedName>
</protein>
<gene>
    <name evidence="7" type="ORF">J2Z66_006170</name>
</gene>
<dbReference type="PANTHER" id="PTHR43280:SF2">
    <property type="entry name" value="HTH-TYPE TRANSCRIPTIONAL REGULATOR EXSA"/>
    <property type="match status" value="1"/>
</dbReference>
<dbReference type="Gene3D" id="3.40.50.2300">
    <property type="match status" value="1"/>
</dbReference>
<dbReference type="InterPro" id="IPR009057">
    <property type="entry name" value="Homeodomain-like_sf"/>
</dbReference>
<organism evidence="7 8">
    <name type="scientific">Paenibacillus eucommiae</name>
    <dbReference type="NCBI Taxonomy" id="1355755"/>
    <lineage>
        <taxon>Bacteria</taxon>
        <taxon>Bacillati</taxon>
        <taxon>Bacillota</taxon>
        <taxon>Bacilli</taxon>
        <taxon>Bacillales</taxon>
        <taxon>Paenibacillaceae</taxon>
        <taxon>Paenibacillus</taxon>
    </lineage>
</organism>
<feature type="domain" description="HTH araC/xylS-type" evidence="5">
    <location>
        <begin position="449"/>
        <end position="547"/>
    </location>
</feature>
<dbReference type="PANTHER" id="PTHR43280">
    <property type="entry name" value="ARAC-FAMILY TRANSCRIPTIONAL REGULATOR"/>
    <property type="match status" value="1"/>
</dbReference>
<dbReference type="InterPro" id="IPR001789">
    <property type="entry name" value="Sig_transdc_resp-reg_receiver"/>
</dbReference>
<evidence type="ECO:0000256" key="4">
    <source>
        <dbReference type="PROSITE-ProRule" id="PRU00169"/>
    </source>
</evidence>
<dbReference type="SUPFAM" id="SSF46689">
    <property type="entry name" value="Homeodomain-like"/>
    <property type="match status" value="1"/>
</dbReference>
<evidence type="ECO:0000256" key="2">
    <source>
        <dbReference type="ARBA" id="ARBA00023125"/>
    </source>
</evidence>
<dbReference type="Proteomes" id="UP001519287">
    <property type="component" value="Unassembled WGS sequence"/>
</dbReference>
<dbReference type="SUPFAM" id="SSF52172">
    <property type="entry name" value="CheY-like"/>
    <property type="match status" value="1"/>
</dbReference>